<evidence type="ECO:0000256" key="8">
    <source>
        <dbReference type="SAM" id="Phobius"/>
    </source>
</evidence>
<evidence type="ECO:0000313" key="10">
    <source>
        <dbReference type="EMBL" id="GAA1972713.1"/>
    </source>
</evidence>
<feature type="transmembrane region" description="Helical" evidence="8">
    <location>
        <begin position="152"/>
        <end position="170"/>
    </location>
</feature>
<accession>A0ABN2RPK6</accession>
<evidence type="ECO:0000256" key="3">
    <source>
        <dbReference type="ARBA" id="ARBA00022692"/>
    </source>
</evidence>
<feature type="compositionally biased region" description="Polar residues" evidence="7">
    <location>
        <begin position="25"/>
        <end position="36"/>
    </location>
</feature>
<dbReference type="Proteomes" id="UP001500013">
    <property type="component" value="Unassembled WGS sequence"/>
</dbReference>
<comment type="subcellular location">
    <subcellularLocation>
        <location evidence="1">Membrane</location>
        <topology evidence="1">Multi-pass membrane protein</topology>
    </subcellularLocation>
</comment>
<evidence type="ECO:0000256" key="1">
    <source>
        <dbReference type="ARBA" id="ARBA00004141"/>
    </source>
</evidence>
<dbReference type="InterPro" id="IPR004840">
    <property type="entry name" value="Amino_acid_permease_CS"/>
</dbReference>
<protein>
    <submittedName>
        <fullName evidence="10">GABA permease</fullName>
    </submittedName>
</protein>
<keyword evidence="2" id="KW-0813">Transport</keyword>
<dbReference type="Pfam" id="PF00324">
    <property type="entry name" value="AA_permease"/>
    <property type="match status" value="1"/>
</dbReference>
<feature type="transmembrane region" description="Helical" evidence="8">
    <location>
        <begin position="369"/>
        <end position="387"/>
    </location>
</feature>
<name>A0ABN2RPK6_9MICO</name>
<gene>
    <name evidence="10" type="primary">gabP</name>
    <name evidence="10" type="ORF">GCM10009817_11110</name>
</gene>
<proteinExistence type="predicted"/>
<evidence type="ECO:0000256" key="5">
    <source>
        <dbReference type="ARBA" id="ARBA00022989"/>
    </source>
</evidence>
<keyword evidence="11" id="KW-1185">Reference proteome</keyword>
<feature type="transmembrane region" description="Helical" evidence="8">
    <location>
        <begin position="393"/>
        <end position="413"/>
    </location>
</feature>
<dbReference type="PANTHER" id="PTHR43495">
    <property type="entry name" value="GABA PERMEASE"/>
    <property type="match status" value="1"/>
</dbReference>
<evidence type="ECO:0000259" key="9">
    <source>
        <dbReference type="Pfam" id="PF00324"/>
    </source>
</evidence>
<comment type="caution">
    <text evidence="10">The sequence shown here is derived from an EMBL/GenBank/DDBJ whole genome shotgun (WGS) entry which is preliminary data.</text>
</comment>
<feature type="domain" description="Amino acid permease/ SLC12A" evidence="9">
    <location>
        <begin position="43"/>
        <end position="457"/>
    </location>
</feature>
<dbReference type="PIRSF" id="PIRSF006060">
    <property type="entry name" value="AA_transporter"/>
    <property type="match status" value="1"/>
</dbReference>
<keyword evidence="6 8" id="KW-0472">Membrane</keyword>
<feature type="transmembrane region" description="Helical" evidence="8">
    <location>
        <begin position="71"/>
        <end position="90"/>
    </location>
</feature>
<evidence type="ECO:0000313" key="11">
    <source>
        <dbReference type="Proteomes" id="UP001500013"/>
    </source>
</evidence>
<dbReference type="InterPro" id="IPR004841">
    <property type="entry name" value="AA-permease/SLC12A_dom"/>
</dbReference>
<dbReference type="PROSITE" id="PS00218">
    <property type="entry name" value="AMINO_ACID_PERMEASE_1"/>
    <property type="match status" value="1"/>
</dbReference>
<feature type="transmembrane region" description="Helical" evidence="8">
    <location>
        <begin position="317"/>
        <end position="340"/>
    </location>
</feature>
<feature type="transmembrane region" description="Helical" evidence="8">
    <location>
        <begin position="111"/>
        <end position="132"/>
    </location>
</feature>
<reference evidence="10 11" key="1">
    <citation type="journal article" date="2019" name="Int. J. Syst. Evol. Microbiol.">
        <title>The Global Catalogue of Microorganisms (GCM) 10K type strain sequencing project: providing services to taxonomists for standard genome sequencing and annotation.</title>
        <authorList>
            <consortium name="The Broad Institute Genomics Platform"/>
            <consortium name="The Broad Institute Genome Sequencing Center for Infectious Disease"/>
            <person name="Wu L."/>
            <person name="Ma J."/>
        </authorList>
    </citation>
    <scope>NUCLEOTIDE SEQUENCE [LARGE SCALE GENOMIC DNA]</scope>
    <source>
        <strain evidence="10 11">JCM 15628</strain>
    </source>
</reference>
<keyword evidence="4" id="KW-0029">Amino-acid transport</keyword>
<feature type="transmembrane region" description="Helical" evidence="8">
    <location>
        <begin position="44"/>
        <end position="65"/>
    </location>
</feature>
<organism evidence="10 11">
    <name type="scientific">Terrabacter lapilli</name>
    <dbReference type="NCBI Taxonomy" id="436231"/>
    <lineage>
        <taxon>Bacteria</taxon>
        <taxon>Bacillati</taxon>
        <taxon>Actinomycetota</taxon>
        <taxon>Actinomycetes</taxon>
        <taxon>Micrococcales</taxon>
        <taxon>Intrasporangiaceae</taxon>
        <taxon>Terrabacter</taxon>
    </lineage>
</organism>
<feature type="transmembrane region" description="Helical" evidence="8">
    <location>
        <begin position="434"/>
        <end position="457"/>
    </location>
</feature>
<feature type="transmembrane region" description="Helical" evidence="8">
    <location>
        <begin position="223"/>
        <end position="244"/>
    </location>
</feature>
<keyword evidence="5 8" id="KW-1133">Transmembrane helix</keyword>
<evidence type="ECO:0000256" key="7">
    <source>
        <dbReference type="SAM" id="MobiDB-lite"/>
    </source>
</evidence>
<feature type="transmembrane region" description="Helical" evidence="8">
    <location>
        <begin position="182"/>
        <end position="203"/>
    </location>
</feature>
<keyword evidence="3 8" id="KW-0812">Transmembrane</keyword>
<evidence type="ECO:0000256" key="2">
    <source>
        <dbReference type="ARBA" id="ARBA00022448"/>
    </source>
</evidence>
<evidence type="ECO:0000256" key="4">
    <source>
        <dbReference type="ARBA" id="ARBA00022970"/>
    </source>
</evidence>
<sequence length="506" mass="52956">MTTETNSGPGHAGAVADEAAPRTARTGTSETGSDLSTGLKNRHLTMISIAGVIGAGLFVGSATAIADAGPAVLLSYLAAGTLVVLVMRMLGEMATANPDTGSFSTYADRALGRWAGFSVGWLYWWFWVLVIPWESIVAGRVAHGFFPGVPEWAFAAGILVVLVATNLASVKNYGEFEFWFALIKAAAIAVFIVVGVLAIAGVLPGNGASGLRQLTAEGFAPNGWSAVITAIAITMFSFMGTEIVTIAATESKDPVQGIHRATNSVIWRIGTFYLASIFIVVSLVPHSVFASGKGAGGHEIGTYGEALTAMGLAPDTAYTVVNIIVLTAVSSCLNSALYTASRMAFSLAVRGDAPTSWARVSGSKVPSRAVLASSAVAVACLVLHYGFSDTGLFDFLLLTSGGVALVIYLVIALSQLVERRRSDSAGHRPPVRMWLYPGLTWATIAFIVVVMAVMAFGPSRLELYWTLALAAVTVTAGVVVQRRHRGELGRLDEREAARTGAGRGGH</sequence>
<feature type="transmembrane region" description="Helical" evidence="8">
    <location>
        <begin position="463"/>
        <end position="480"/>
    </location>
</feature>
<feature type="region of interest" description="Disordered" evidence="7">
    <location>
        <begin position="1"/>
        <end position="36"/>
    </location>
</feature>
<dbReference type="Gene3D" id="1.20.1740.10">
    <property type="entry name" value="Amino acid/polyamine transporter I"/>
    <property type="match status" value="1"/>
</dbReference>
<dbReference type="RefSeq" id="WP_344059236.1">
    <property type="nucleotide sequence ID" value="NZ_BAAAPU010000003.1"/>
</dbReference>
<dbReference type="EMBL" id="BAAAPU010000003">
    <property type="protein sequence ID" value="GAA1972713.1"/>
    <property type="molecule type" value="Genomic_DNA"/>
</dbReference>
<evidence type="ECO:0000256" key="6">
    <source>
        <dbReference type="ARBA" id="ARBA00023136"/>
    </source>
</evidence>
<feature type="transmembrane region" description="Helical" evidence="8">
    <location>
        <begin position="265"/>
        <end position="284"/>
    </location>
</feature>
<dbReference type="PANTHER" id="PTHR43495:SF5">
    <property type="entry name" value="GAMMA-AMINOBUTYRIC ACID PERMEASE"/>
    <property type="match status" value="1"/>
</dbReference>